<evidence type="ECO:0000313" key="16">
    <source>
        <dbReference type="Proteomes" id="UP001597285"/>
    </source>
</evidence>
<evidence type="ECO:0000256" key="2">
    <source>
        <dbReference type="ARBA" id="ARBA00005528"/>
    </source>
</evidence>
<evidence type="ECO:0000256" key="4">
    <source>
        <dbReference type="ARBA" id="ARBA00013673"/>
    </source>
</evidence>
<dbReference type="Pfam" id="PF20260">
    <property type="entry name" value="PUA_4"/>
    <property type="match status" value="1"/>
</dbReference>
<dbReference type="InterPro" id="IPR006700">
    <property type="entry name" value="RsmE"/>
</dbReference>
<gene>
    <name evidence="15" type="ORF">ACFSBK_00635</name>
</gene>
<accession>A0ABW4NK64</accession>
<keyword evidence="9 12" id="KW-0949">S-adenosyl-L-methionine</keyword>
<keyword evidence="16" id="KW-1185">Reference proteome</keyword>
<organism evidence="15 16">
    <name type="scientific">Carnobacterium antarcticum</name>
    <dbReference type="NCBI Taxonomy" id="2126436"/>
    <lineage>
        <taxon>Bacteria</taxon>
        <taxon>Bacillati</taxon>
        <taxon>Bacillota</taxon>
        <taxon>Bacilli</taxon>
        <taxon>Lactobacillales</taxon>
        <taxon>Carnobacteriaceae</taxon>
        <taxon>Carnobacterium</taxon>
    </lineage>
</organism>
<dbReference type="Proteomes" id="UP001597285">
    <property type="component" value="Unassembled WGS sequence"/>
</dbReference>
<dbReference type="PIRSF" id="PIRSF015601">
    <property type="entry name" value="MTase_slr0722"/>
    <property type="match status" value="1"/>
</dbReference>
<evidence type="ECO:0000256" key="7">
    <source>
        <dbReference type="ARBA" id="ARBA00022603"/>
    </source>
</evidence>
<evidence type="ECO:0000256" key="12">
    <source>
        <dbReference type="PIRNR" id="PIRNR015601"/>
    </source>
</evidence>
<feature type="domain" description="Ribosomal RNA small subunit methyltransferase E PUA-like" evidence="14">
    <location>
        <begin position="20"/>
        <end position="62"/>
    </location>
</feature>
<comment type="caution">
    <text evidence="15">The sequence shown here is derived from an EMBL/GenBank/DDBJ whole genome shotgun (WGS) entry which is preliminary data.</text>
</comment>
<evidence type="ECO:0000256" key="10">
    <source>
        <dbReference type="ARBA" id="ARBA00025699"/>
    </source>
</evidence>
<dbReference type="InterPro" id="IPR046886">
    <property type="entry name" value="RsmE_MTase_dom"/>
</dbReference>
<feature type="domain" description="Ribosomal RNA small subunit methyltransferase E methyltransferase" evidence="13">
    <location>
        <begin position="74"/>
        <end position="245"/>
    </location>
</feature>
<dbReference type="EMBL" id="JBHUFF010000003">
    <property type="protein sequence ID" value="MFD1798370.1"/>
    <property type="molecule type" value="Genomic_DNA"/>
</dbReference>
<dbReference type="GO" id="GO:0032259">
    <property type="term" value="P:methylation"/>
    <property type="evidence" value="ECO:0007669"/>
    <property type="project" value="UniProtKB-KW"/>
</dbReference>
<comment type="subcellular location">
    <subcellularLocation>
        <location evidence="1 12">Cytoplasm</location>
    </subcellularLocation>
</comment>
<dbReference type="RefSeq" id="WP_058918539.1">
    <property type="nucleotide sequence ID" value="NZ_JBHSQC010000016.1"/>
</dbReference>
<evidence type="ECO:0000256" key="9">
    <source>
        <dbReference type="ARBA" id="ARBA00022691"/>
    </source>
</evidence>
<keyword evidence="6 12" id="KW-0698">rRNA processing</keyword>
<evidence type="ECO:0000259" key="14">
    <source>
        <dbReference type="Pfam" id="PF20260"/>
    </source>
</evidence>
<dbReference type="PANTHER" id="PTHR30027:SF3">
    <property type="entry name" value="16S RRNA (URACIL(1498)-N(3))-METHYLTRANSFERASE"/>
    <property type="match status" value="1"/>
</dbReference>
<evidence type="ECO:0000256" key="1">
    <source>
        <dbReference type="ARBA" id="ARBA00004496"/>
    </source>
</evidence>
<dbReference type="SUPFAM" id="SSF88697">
    <property type="entry name" value="PUA domain-like"/>
    <property type="match status" value="1"/>
</dbReference>
<evidence type="ECO:0000256" key="3">
    <source>
        <dbReference type="ARBA" id="ARBA00012328"/>
    </source>
</evidence>
<sequence>MQRYFLAETTADYQTAELILTGEQYHHMIRVMRMKIGDEAYLVFPNQQAFIAEINAIENESVVMHWIADETAEKELPVHVTIASGLPKGDKLDYVIQKGTELGAAGFVPFQATYSITKWDTKKAAKKIDRLKKIAQEAAEQAHRTKIPSVESVYSFKELLEKSPQFDYCLVAYEESAKAGEDQNFAKTLKSIRPGSSLLIVFGPEGGLSPTEIEALLAVGMVPCALGPRILRTETAPLYALAAISYHFELNEPIEPFC</sequence>
<dbReference type="Gene3D" id="3.40.1280.10">
    <property type="match status" value="1"/>
</dbReference>
<comment type="catalytic activity">
    <reaction evidence="11 12">
        <text>uridine(1498) in 16S rRNA + S-adenosyl-L-methionine = N(3)-methyluridine(1498) in 16S rRNA + S-adenosyl-L-homocysteine + H(+)</text>
        <dbReference type="Rhea" id="RHEA:42920"/>
        <dbReference type="Rhea" id="RHEA-COMP:10283"/>
        <dbReference type="Rhea" id="RHEA-COMP:10284"/>
        <dbReference type="ChEBI" id="CHEBI:15378"/>
        <dbReference type="ChEBI" id="CHEBI:57856"/>
        <dbReference type="ChEBI" id="CHEBI:59789"/>
        <dbReference type="ChEBI" id="CHEBI:65315"/>
        <dbReference type="ChEBI" id="CHEBI:74502"/>
        <dbReference type="EC" id="2.1.1.193"/>
    </reaction>
</comment>
<evidence type="ECO:0000256" key="8">
    <source>
        <dbReference type="ARBA" id="ARBA00022679"/>
    </source>
</evidence>
<dbReference type="Pfam" id="PF04452">
    <property type="entry name" value="Methyltrans_RNA"/>
    <property type="match status" value="1"/>
</dbReference>
<dbReference type="PANTHER" id="PTHR30027">
    <property type="entry name" value="RIBOSOMAL RNA SMALL SUBUNIT METHYLTRANSFERASE E"/>
    <property type="match status" value="1"/>
</dbReference>
<dbReference type="NCBIfam" id="TIGR00046">
    <property type="entry name" value="RsmE family RNA methyltransferase"/>
    <property type="match status" value="1"/>
</dbReference>
<comment type="similarity">
    <text evidence="2 12">Belongs to the RNA methyltransferase RsmE family.</text>
</comment>
<keyword evidence="8 12" id="KW-0808">Transferase</keyword>
<proteinExistence type="inferred from homology"/>
<dbReference type="InterPro" id="IPR046887">
    <property type="entry name" value="RsmE_PUA-like"/>
</dbReference>
<dbReference type="EC" id="2.1.1.193" evidence="3 12"/>
<keyword evidence="5 12" id="KW-0963">Cytoplasm</keyword>
<evidence type="ECO:0000256" key="6">
    <source>
        <dbReference type="ARBA" id="ARBA00022552"/>
    </source>
</evidence>
<dbReference type="Gene3D" id="2.40.240.20">
    <property type="entry name" value="Hypothetical PUA domain-like, domain 1"/>
    <property type="match status" value="1"/>
</dbReference>
<keyword evidence="7 12" id="KW-0489">Methyltransferase</keyword>
<evidence type="ECO:0000256" key="11">
    <source>
        <dbReference type="ARBA" id="ARBA00047944"/>
    </source>
</evidence>
<comment type="function">
    <text evidence="10 12">Specifically methylates the N3 position of the uracil ring of uridine 1498 (m3U1498) in 16S rRNA. Acts on the fully assembled 30S ribosomal subunit.</text>
</comment>
<evidence type="ECO:0000256" key="5">
    <source>
        <dbReference type="ARBA" id="ARBA00022490"/>
    </source>
</evidence>
<evidence type="ECO:0000313" key="15">
    <source>
        <dbReference type="EMBL" id="MFD1798370.1"/>
    </source>
</evidence>
<evidence type="ECO:0000259" key="13">
    <source>
        <dbReference type="Pfam" id="PF04452"/>
    </source>
</evidence>
<reference evidence="16" key="1">
    <citation type="journal article" date="2019" name="Int. J. Syst. Evol. Microbiol.">
        <title>The Global Catalogue of Microorganisms (GCM) 10K type strain sequencing project: providing services to taxonomists for standard genome sequencing and annotation.</title>
        <authorList>
            <consortium name="The Broad Institute Genomics Platform"/>
            <consortium name="The Broad Institute Genome Sequencing Center for Infectious Disease"/>
            <person name="Wu L."/>
            <person name="Ma J."/>
        </authorList>
    </citation>
    <scope>NUCLEOTIDE SEQUENCE [LARGE SCALE GENOMIC DNA]</scope>
    <source>
        <strain evidence="16">KCTC 42143</strain>
    </source>
</reference>
<protein>
    <recommendedName>
        <fullName evidence="4 12">Ribosomal RNA small subunit methyltransferase E</fullName>
        <ecNumber evidence="3 12">2.1.1.193</ecNumber>
    </recommendedName>
</protein>
<dbReference type="CDD" id="cd18084">
    <property type="entry name" value="RsmE-like"/>
    <property type="match status" value="1"/>
</dbReference>
<dbReference type="SUPFAM" id="SSF75217">
    <property type="entry name" value="alpha/beta knot"/>
    <property type="match status" value="1"/>
</dbReference>
<dbReference type="InterPro" id="IPR029026">
    <property type="entry name" value="tRNA_m1G_MTases_N"/>
</dbReference>
<dbReference type="InterPro" id="IPR015947">
    <property type="entry name" value="PUA-like_sf"/>
</dbReference>
<dbReference type="NCBIfam" id="NF008691">
    <property type="entry name" value="PRK11713.1-4"/>
    <property type="match status" value="1"/>
</dbReference>
<dbReference type="InterPro" id="IPR029028">
    <property type="entry name" value="Alpha/beta_knot_MTases"/>
</dbReference>
<dbReference type="GO" id="GO:0008168">
    <property type="term" value="F:methyltransferase activity"/>
    <property type="evidence" value="ECO:0007669"/>
    <property type="project" value="UniProtKB-KW"/>
</dbReference>
<name>A0ABW4NK64_9LACT</name>